<dbReference type="Gene3D" id="3.40.50.1820">
    <property type="entry name" value="alpha/beta hydrolase"/>
    <property type="match status" value="1"/>
</dbReference>
<keyword evidence="1 3" id="KW-0378">Hydrolase</keyword>
<evidence type="ECO:0000259" key="2">
    <source>
        <dbReference type="Pfam" id="PF20434"/>
    </source>
</evidence>
<evidence type="ECO:0000256" key="1">
    <source>
        <dbReference type="ARBA" id="ARBA00022801"/>
    </source>
</evidence>
<dbReference type="GO" id="GO:0016787">
    <property type="term" value="F:hydrolase activity"/>
    <property type="evidence" value="ECO:0007669"/>
    <property type="project" value="UniProtKB-KW"/>
</dbReference>
<dbReference type="PANTHER" id="PTHR48081:SF33">
    <property type="entry name" value="KYNURENINE FORMAMIDASE"/>
    <property type="match status" value="1"/>
</dbReference>
<gene>
    <name evidence="3" type="ORF">DQ356_08700</name>
</gene>
<feature type="domain" description="BD-FAE-like" evidence="2">
    <location>
        <begin position="51"/>
        <end position="246"/>
    </location>
</feature>
<sequence length="288" mass="33292">MIKKSFFHFLLMLTFPLLLLSCNTKHRIWVGKGMEQKIFNLKYGEHRKQNMDIFLPAYYTPDTPVVLLIHGGFWKFGRKQKMIQIQNFLHRHRIPTVNINYRLVSKKQKISYREQLEDIALSIEKFNSLSRNAGLMSNHYILLGESSGAHLALLYGYRNPNQVKKIISLSGPSDFYTSGFLNSVYSRYTSPTIEDVVGEKFNRKKLSEKFKEASPISQVAAVPTLIFQGDRDVLVHKSQGIALDSVLTAMEVPHRFIFMKKTGHTPRLYSKKKRDSIILPAILDWIQN</sequence>
<dbReference type="SUPFAM" id="SSF53474">
    <property type="entry name" value="alpha/beta-Hydrolases"/>
    <property type="match status" value="1"/>
</dbReference>
<accession>A0A368MYM2</accession>
<keyword evidence="4" id="KW-1185">Reference proteome</keyword>
<reference evidence="3 4" key="1">
    <citation type="submission" date="2018-07" db="EMBL/GenBank/DDBJ databases">
        <title>Chryseobacterium lacus sp. nov., isolated from lake water.</title>
        <authorList>
            <person name="Li C.-M."/>
        </authorList>
    </citation>
    <scope>NUCLEOTIDE SEQUENCE [LARGE SCALE GENOMIC DNA]</scope>
    <source>
        <strain evidence="3 4">YLOS41</strain>
    </source>
</reference>
<dbReference type="EMBL" id="QPIE01000006">
    <property type="protein sequence ID" value="RCU42415.1"/>
    <property type="molecule type" value="Genomic_DNA"/>
</dbReference>
<organism evidence="3 4">
    <name type="scientific">Chryseobacterium lacus</name>
    <dbReference type="NCBI Taxonomy" id="2058346"/>
    <lineage>
        <taxon>Bacteria</taxon>
        <taxon>Pseudomonadati</taxon>
        <taxon>Bacteroidota</taxon>
        <taxon>Flavobacteriia</taxon>
        <taxon>Flavobacteriales</taxon>
        <taxon>Weeksellaceae</taxon>
        <taxon>Chryseobacterium group</taxon>
        <taxon>Chryseobacterium</taxon>
    </lineage>
</organism>
<dbReference type="InterPro" id="IPR029058">
    <property type="entry name" value="AB_hydrolase_fold"/>
</dbReference>
<dbReference type="Pfam" id="PF20434">
    <property type="entry name" value="BD-FAE"/>
    <property type="match status" value="1"/>
</dbReference>
<dbReference type="PROSITE" id="PS51257">
    <property type="entry name" value="PROKAR_LIPOPROTEIN"/>
    <property type="match status" value="1"/>
</dbReference>
<name>A0A368MYM2_9FLAO</name>
<dbReference type="AlphaFoldDB" id="A0A368MYM2"/>
<evidence type="ECO:0000313" key="3">
    <source>
        <dbReference type="EMBL" id="RCU42415.1"/>
    </source>
</evidence>
<proteinExistence type="predicted"/>
<dbReference type="InterPro" id="IPR050300">
    <property type="entry name" value="GDXG_lipolytic_enzyme"/>
</dbReference>
<protein>
    <submittedName>
        <fullName evidence="3">Alpha/beta hydrolase</fullName>
    </submittedName>
</protein>
<dbReference type="InterPro" id="IPR049492">
    <property type="entry name" value="BD-FAE-like_dom"/>
</dbReference>
<comment type="caution">
    <text evidence="3">The sequence shown here is derived from an EMBL/GenBank/DDBJ whole genome shotgun (WGS) entry which is preliminary data.</text>
</comment>
<dbReference type="PANTHER" id="PTHR48081">
    <property type="entry name" value="AB HYDROLASE SUPERFAMILY PROTEIN C4A8.06C"/>
    <property type="match status" value="1"/>
</dbReference>
<dbReference type="OrthoDB" id="9777975at2"/>
<evidence type="ECO:0000313" key="4">
    <source>
        <dbReference type="Proteomes" id="UP000252172"/>
    </source>
</evidence>
<dbReference type="Proteomes" id="UP000252172">
    <property type="component" value="Unassembled WGS sequence"/>
</dbReference>